<name>A0A438HQF1_VITVI</name>
<comment type="caution">
    <text evidence="1">The sequence shown here is derived from an EMBL/GenBank/DDBJ whole genome shotgun (WGS) entry which is preliminary data.</text>
</comment>
<dbReference type="EMBL" id="QGNW01000191">
    <property type="protein sequence ID" value="RVW86683.1"/>
    <property type="molecule type" value="Genomic_DNA"/>
</dbReference>
<reference evidence="1 2" key="1">
    <citation type="journal article" date="2018" name="PLoS Genet.">
        <title>Population sequencing reveals clonal diversity and ancestral inbreeding in the grapevine cultivar Chardonnay.</title>
        <authorList>
            <person name="Roach M.J."/>
            <person name="Johnson D.L."/>
            <person name="Bohlmann J."/>
            <person name="van Vuuren H.J."/>
            <person name="Jones S.J."/>
            <person name="Pretorius I.S."/>
            <person name="Schmidt S.A."/>
            <person name="Borneman A.R."/>
        </authorList>
    </citation>
    <scope>NUCLEOTIDE SEQUENCE [LARGE SCALE GENOMIC DNA]</scope>
    <source>
        <strain evidence="2">cv. Chardonnay</strain>
        <tissue evidence="1">Leaf</tissue>
    </source>
</reference>
<proteinExistence type="predicted"/>
<sequence length="84" mass="9939">MGGKGGEGYWSLLFKRHFQDWEFRAVMQFIELIHKVRVLELREDSLLWREEKKGAFQVKSFCSSLHDENQALFPAKEIWGLVPL</sequence>
<dbReference type="Proteomes" id="UP000288805">
    <property type="component" value="Unassembled WGS sequence"/>
</dbReference>
<accession>A0A438HQF1</accession>
<dbReference type="AlphaFoldDB" id="A0A438HQF1"/>
<protein>
    <submittedName>
        <fullName evidence="1">Uncharacterized protein</fullName>
    </submittedName>
</protein>
<evidence type="ECO:0000313" key="1">
    <source>
        <dbReference type="EMBL" id="RVW86683.1"/>
    </source>
</evidence>
<organism evidence="1 2">
    <name type="scientific">Vitis vinifera</name>
    <name type="common">Grape</name>
    <dbReference type="NCBI Taxonomy" id="29760"/>
    <lineage>
        <taxon>Eukaryota</taxon>
        <taxon>Viridiplantae</taxon>
        <taxon>Streptophyta</taxon>
        <taxon>Embryophyta</taxon>
        <taxon>Tracheophyta</taxon>
        <taxon>Spermatophyta</taxon>
        <taxon>Magnoliopsida</taxon>
        <taxon>eudicotyledons</taxon>
        <taxon>Gunneridae</taxon>
        <taxon>Pentapetalae</taxon>
        <taxon>rosids</taxon>
        <taxon>Vitales</taxon>
        <taxon>Vitaceae</taxon>
        <taxon>Viteae</taxon>
        <taxon>Vitis</taxon>
    </lineage>
</organism>
<gene>
    <name evidence="1" type="ORF">CK203_039859</name>
</gene>
<evidence type="ECO:0000313" key="2">
    <source>
        <dbReference type="Proteomes" id="UP000288805"/>
    </source>
</evidence>